<dbReference type="Gene3D" id="1.10.8.100">
    <property type="entry name" value="Ribosomal RNA adenine dimethylase-like, domain 2"/>
    <property type="match status" value="1"/>
</dbReference>
<keyword evidence="1 7" id="KW-0963">Cytoplasm</keyword>
<evidence type="ECO:0000256" key="4">
    <source>
        <dbReference type="ARBA" id="ARBA00022679"/>
    </source>
</evidence>
<feature type="binding site" evidence="7 8">
    <location>
        <position position="126"/>
    </location>
    <ligand>
        <name>S-adenosyl-L-methionine</name>
        <dbReference type="ChEBI" id="CHEBI:59789"/>
    </ligand>
</feature>
<evidence type="ECO:0000256" key="3">
    <source>
        <dbReference type="ARBA" id="ARBA00022603"/>
    </source>
</evidence>
<dbReference type="SUPFAM" id="SSF53335">
    <property type="entry name" value="S-adenosyl-L-methionine-dependent methyltransferases"/>
    <property type="match status" value="1"/>
</dbReference>
<keyword evidence="11" id="KW-1185">Reference proteome</keyword>
<comment type="similarity">
    <text evidence="7">Belongs to the class I-like SAM-binding methyltransferase superfamily. rRNA adenine N(6)-methyltransferase family. RsmA subfamily.</text>
</comment>
<evidence type="ECO:0000256" key="5">
    <source>
        <dbReference type="ARBA" id="ARBA00022691"/>
    </source>
</evidence>
<dbReference type="CDD" id="cd02440">
    <property type="entry name" value="AdoMet_MTases"/>
    <property type="match status" value="1"/>
</dbReference>
<evidence type="ECO:0000256" key="2">
    <source>
        <dbReference type="ARBA" id="ARBA00022552"/>
    </source>
</evidence>
<evidence type="ECO:0000256" key="7">
    <source>
        <dbReference type="HAMAP-Rule" id="MF_00607"/>
    </source>
</evidence>
<dbReference type="InterPro" id="IPR001737">
    <property type="entry name" value="KsgA/Erm"/>
</dbReference>
<dbReference type="Gene3D" id="3.40.50.150">
    <property type="entry name" value="Vaccinia Virus protein VP39"/>
    <property type="match status" value="1"/>
</dbReference>
<dbReference type="InterPro" id="IPR020596">
    <property type="entry name" value="rRNA_Ade_Mease_Trfase_CS"/>
</dbReference>
<dbReference type="HAMAP" id="MF_00607">
    <property type="entry name" value="16SrRNA_methyltr_A"/>
    <property type="match status" value="1"/>
</dbReference>
<evidence type="ECO:0000256" key="6">
    <source>
        <dbReference type="ARBA" id="ARBA00022884"/>
    </source>
</evidence>
<keyword evidence="3 7" id="KW-0489">Methyltransferase</keyword>
<dbReference type="PROSITE" id="PS51689">
    <property type="entry name" value="SAM_RNA_A_N6_MT"/>
    <property type="match status" value="1"/>
</dbReference>
<dbReference type="PROSITE" id="PS01131">
    <property type="entry name" value="RRNA_A_DIMETH"/>
    <property type="match status" value="1"/>
</dbReference>
<comment type="catalytic activity">
    <reaction evidence="7">
        <text>adenosine(1518)/adenosine(1519) in 16S rRNA + 4 S-adenosyl-L-methionine = N(6)-dimethyladenosine(1518)/N(6)-dimethyladenosine(1519) in 16S rRNA + 4 S-adenosyl-L-homocysteine + 4 H(+)</text>
        <dbReference type="Rhea" id="RHEA:19609"/>
        <dbReference type="Rhea" id="RHEA-COMP:10232"/>
        <dbReference type="Rhea" id="RHEA-COMP:10233"/>
        <dbReference type="ChEBI" id="CHEBI:15378"/>
        <dbReference type="ChEBI" id="CHEBI:57856"/>
        <dbReference type="ChEBI" id="CHEBI:59789"/>
        <dbReference type="ChEBI" id="CHEBI:74411"/>
        <dbReference type="ChEBI" id="CHEBI:74493"/>
        <dbReference type="EC" id="2.1.1.182"/>
    </reaction>
</comment>
<evidence type="ECO:0000256" key="8">
    <source>
        <dbReference type="PROSITE-ProRule" id="PRU01026"/>
    </source>
</evidence>
<evidence type="ECO:0000256" key="1">
    <source>
        <dbReference type="ARBA" id="ARBA00022490"/>
    </source>
</evidence>
<feature type="binding site" evidence="7 8">
    <location>
        <position position="32"/>
    </location>
    <ligand>
        <name>S-adenosyl-L-methionine</name>
        <dbReference type="ChEBI" id="CHEBI:59789"/>
    </ligand>
</feature>
<keyword evidence="5 7" id="KW-0949">S-adenosyl-L-methionine</keyword>
<dbReference type="SMART" id="SM00650">
    <property type="entry name" value="rADc"/>
    <property type="match status" value="1"/>
</dbReference>
<dbReference type="Proteomes" id="UP001230156">
    <property type="component" value="Unassembled WGS sequence"/>
</dbReference>
<dbReference type="InterPro" id="IPR011530">
    <property type="entry name" value="rRNA_adenine_dimethylase"/>
</dbReference>
<dbReference type="PANTHER" id="PTHR11727:SF7">
    <property type="entry name" value="DIMETHYLADENOSINE TRANSFERASE-RELATED"/>
    <property type="match status" value="1"/>
</dbReference>
<evidence type="ECO:0000313" key="11">
    <source>
        <dbReference type="Proteomes" id="UP001230156"/>
    </source>
</evidence>
<comment type="subcellular location">
    <subcellularLocation>
        <location evidence="7">Cytoplasm</location>
    </subcellularLocation>
</comment>
<feature type="binding site" evidence="7 8">
    <location>
        <position position="107"/>
    </location>
    <ligand>
        <name>S-adenosyl-L-methionine</name>
        <dbReference type="ChEBI" id="CHEBI:59789"/>
    </ligand>
</feature>
<name>A0ABU0YSU4_9PROT</name>
<gene>
    <name evidence="7 10" type="primary">rsmA</name>
    <name evidence="7" type="synonym">ksgA</name>
    <name evidence="10" type="ORF">Q8A70_19620</name>
</gene>
<dbReference type="RefSeq" id="WP_379958461.1">
    <property type="nucleotide sequence ID" value="NZ_JAUYVI010000006.1"/>
</dbReference>
<dbReference type="GO" id="GO:0052908">
    <property type="term" value="F:16S rRNA (adenine(1518)-N(6)/adenine(1519)-N(6))-dimethyltransferase activity"/>
    <property type="evidence" value="ECO:0007669"/>
    <property type="project" value="UniProtKB-EC"/>
</dbReference>
<dbReference type="Pfam" id="PF00398">
    <property type="entry name" value="RrnaAD"/>
    <property type="match status" value="1"/>
</dbReference>
<reference evidence="11" key="1">
    <citation type="submission" date="2023-08" db="EMBL/GenBank/DDBJ databases">
        <title>Rhodospirillaceae gen. nov., a novel taxon isolated from the Yangtze River Yuezi River estuary sludge.</title>
        <authorList>
            <person name="Ruan L."/>
        </authorList>
    </citation>
    <scope>NUCLEOTIDE SEQUENCE [LARGE SCALE GENOMIC DNA]</scope>
    <source>
        <strain evidence="11">R-7</strain>
    </source>
</reference>
<dbReference type="InterPro" id="IPR029063">
    <property type="entry name" value="SAM-dependent_MTases_sf"/>
</dbReference>
<keyword evidence="4 7" id="KW-0808">Transferase</keyword>
<keyword evidence="2 7" id="KW-0698">rRNA processing</keyword>
<protein>
    <recommendedName>
        <fullName evidence="7">Ribosomal RNA small subunit methyltransferase A</fullName>
        <ecNumber evidence="7">2.1.1.182</ecNumber>
    </recommendedName>
    <alternativeName>
        <fullName evidence="7">16S rRNA (adenine(1518)-N(6)/adenine(1519)-N(6))-dimethyltransferase</fullName>
    </alternativeName>
    <alternativeName>
        <fullName evidence="7">16S rRNA dimethyladenosine transferase</fullName>
    </alternativeName>
    <alternativeName>
        <fullName evidence="7">16S rRNA dimethylase</fullName>
    </alternativeName>
    <alternativeName>
        <fullName evidence="7">S-adenosylmethionine-6-N', N'-adenosyl(rRNA) dimethyltransferase</fullName>
    </alternativeName>
</protein>
<feature type="binding site" evidence="7 8">
    <location>
        <position position="34"/>
    </location>
    <ligand>
        <name>S-adenosyl-L-methionine</name>
        <dbReference type="ChEBI" id="CHEBI:59789"/>
    </ligand>
</feature>
<comment type="caution">
    <text evidence="10">The sequence shown here is derived from an EMBL/GenBank/DDBJ whole genome shotgun (WGS) entry which is preliminary data.</text>
</comment>
<dbReference type="InterPro" id="IPR023165">
    <property type="entry name" value="rRNA_Ade_diMease-like_C"/>
</dbReference>
<dbReference type="PANTHER" id="PTHR11727">
    <property type="entry name" value="DIMETHYLADENOSINE TRANSFERASE"/>
    <property type="match status" value="1"/>
</dbReference>
<comment type="function">
    <text evidence="7">Specifically dimethylates two adjacent adenosines (A1518 and A1519) in the loop of a conserved hairpin near the 3'-end of 16S rRNA in the 30S particle. May play a critical role in biogenesis of 30S subunits.</text>
</comment>
<dbReference type="NCBIfam" id="TIGR00755">
    <property type="entry name" value="ksgA"/>
    <property type="match status" value="1"/>
</dbReference>
<evidence type="ECO:0000259" key="9">
    <source>
        <dbReference type="SMART" id="SM00650"/>
    </source>
</evidence>
<dbReference type="EMBL" id="JAUYVI010000006">
    <property type="protein sequence ID" value="MDQ7249908.1"/>
    <property type="molecule type" value="Genomic_DNA"/>
</dbReference>
<dbReference type="EC" id="2.1.1.182" evidence="7"/>
<organism evidence="10 11">
    <name type="scientific">Dongia sedimenti</name>
    <dbReference type="NCBI Taxonomy" id="3064282"/>
    <lineage>
        <taxon>Bacteria</taxon>
        <taxon>Pseudomonadati</taxon>
        <taxon>Pseudomonadota</taxon>
        <taxon>Alphaproteobacteria</taxon>
        <taxon>Rhodospirillales</taxon>
        <taxon>Dongiaceae</taxon>
        <taxon>Dongia</taxon>
    </lineage>
</organism>
<feature type="binding site" evidence="7 8">
    <location>
        <position position="81"/>
    </location>
    <ligand>
        <name>S-adenosyl-L-methionine</name>
        <dbReference type="ChEBI" id="CHEBI:59789"/>
    </ligand>
</feature>
<proteinExistence type="inferred from homology"/>
<feature type="binding site" evidence="7 8">
    <location>
        <position position="59"/>
    </location>
    <ligand>
        <name>S-adenosyl-L-methionine</name>
        <dbReference type="ChEBI" id="CHEBI:59789"/>
    </ligand>
</feature>
<dbReference type="InterPro" id="IPR020598">
    <property type="entry name" value="rRNA_Ade_methylase_Trfase_N"/>
</dbReference>
<evidence type="ECO:0000313" key="10">
    <source>
        <dbReference type="EMBL" id="MDQ7249908.1"/>
    </source>
</evidence>
<keyword evidence="6 7" id="KW-0694">RNA-binding</keyword>
<sequence>MTDELLAKDGLPPLREVMRRNGIEPKRNLGQNFLFDLNLTQKIARAAGKLDEGTVIEVGPGPGGLTRALLMEGARKVIAIERDARALPALAQVAAHYPGRLEVVDGDALKTDAAALGEAPRRIVANLPYNIATPLLLQWMEQAEAFASLTLMFQKEVADRLTAQPRTKDYGRLSIVTQWRCTVKQLFDIPPKAFIPPPKVTSTVVQLIPHPNGPLYPADPRDLEAVAEAGFGQRRKMLRQSLKTLPVEANALLDRANIRDTARAEELSIEEFCQLARAFAEMRRRGRSG</sequence>
<feature type="domain" description="Ribosomal RNA adenine methylase transferase N-terminal" evidence="9">
    <location>
        <begin position="39"/>
        <end position="211"/>
    </location>
</feature>
<accession>A0ABU0YSU4</accession>